<feature type="domain" description="RNase H type-1" evidence="2">
    <location>
        <begin position="179"/>
        <end position="331"/>
    </location>
</feature>
<dbReference type="EMBL" id="JAPUFD010000006">
    <property type="protein sequence ID" value="MDI1488050.1"/>
    <property type="molecule type" value="Genomic_DNA"/>
</dbReference>
<feature type="region of interest" description="Disordered" evidence="1">
    <location>
        <begin position="10"/>
        <end position="39"/>
    </location>
</feature>
<dbReference type="CDD" id="cd09276">
    <property type="entry name" value="Rnase_HI_RT_non_LTR"/>
    <property type="match status" value="1"/>
</dbReference>
<dbReference type="Gene3D" id="3.30.420.10">
    <property type="entry name" value="Ribonuclease H-like superfamily/Ribonuclease H"/>
    <property type="match status" value="1"/>
</dbReference>
<dbReference type="PROSITE" id="PS50879">
    <property type="entry name" value="RNASE_H_1"/>
    <property type="match status" value="1"/>
</dbReference>
<dbReference type="InterPro" id="IPR002156">
    <property type="entry name" value="RNaseH_domain"/>
</dbReference>
<dbReference type="Proteomes" id="UP001161017">
    <property type="component" value="Unassembled WGS sequence"/>
</dbReference>
<dbReference type="SUPFAM" id="SSF53098">
    <property type="entry name" value="Ribonuclease H-like"/>
    <property type="match status" value="1"/>
</dbReference>
<reference evidence="3" key="1">
    <citation type="journal article" date="2023" name="Genome Biol. Evol.">
        <title>First Whole Genome Sequence and Flow Cytometry Genome Size Data for the Lichen-Forming Fungus Ramalina farinacea (Ascomycota).</title>
        <authorList>
            <person name="Llewellyn T."/>
            <person name="Mian S."/>
            <person name="Hill R."/>
            <person name="Leitch I.J."/>
            <person name="Gaya E."/>
        </authorList>
    </citation>
    <scope>NUCLEOTIDE SEQUENCE</scope>
    <source>
        <strain evidence="3">LIQ254RAFAR</strain>
    </source>
</reference>
<dbReference type="GO" id="GO:0004523">
    <property type="term" value="F:RNA-DNA hybrid ribonuclease activity"/>
    <property type="evidence" value="ECO:0007669"/>
    <property type="project" value="InterPro"/>
</dbReference>
<proteinExistence type="predicted"/>
<keyword evidence="4" id="KW-1185">Reference proteome</keyword>
<organism evidence="3 4">
    <name type="scientific">Ramalina farinacea</name>
    <dbReference type="NCBI Taxonomy" id="258253"/>
    <lineage>
        <taxon>Eukaryota</taxon>
        <taxon>Fungi</taxon>
        <taxon>Dikarya</taxon>
        <taxon>Ascomycota</taxon>
        <taxon>Pezizomycotina</taxon>
        <taxon>Lecanoromycetes</taxon>
        <taxon>OSLEUM clade</taxon>
        <taxon>Lecanoromycetidae</taxon>
        <taxon>Lecanorales</taxon>
        <taxon>Lecanorineae</taxon>
        <taxon>Ramalinaceae</taxon>
        <taxon>Ramalina</taxon>
    </lineage>
</organism>
<name>A0AA43QK98_9LECA</name>
<feature type="compositionally biased region" description="Pro residues" evidence="1">
    <location>
        <begin position="22"/>
        <end position="33"/>
    </location>
</feature>
<evidence type="ECO:0000313" key="3">
    <source>
        <dbReference type="EMBL" id="MDI1488050.1"/>
    </source>
</evidence>
<accession>A0AA43QK98</accession>
<dbReference type="InterPro" id="IPR012337">
    <property type="entry name" value="RNaseH-like_sf"/>
</dbReference>
<sequence length="344" mass="38878">MDIAVLATPTLAVSTTQDSRHPAPPTPPAPSSPISPAASHIKKFRSRDKKYFRFLARHGETEAIIRTQQRSHMRRVEVATVQAFCSKREMKRARRARQKIMVAVRTFPSLEFPPQQQTQIMPISRDRGDDDDAAAIIEECSQLATFGPRFPGEIVVQDRLEAIKQALAEHDEESTLRKEHGRHSYHVDAAISTGDDLVGIGIARKSRWRRHWPSEWTAKGYCIRGEMNSEDAEAWAVWQALTLIRDNTCDVSPVEKPGDPCSLAIIYSDCLSVLQSLRTRKQGRSVAEINIISRAHELMQLGVFVELHWVPGHRQVPGNYLADQVAERALWCSLPRGKAFRYDD</sequence>
<dbReference type="AlphaFoldDB" id="A0AA43QK98"/>
<evidence type="ECO:0000259" key="2">
    <source>
        <dbReference type="PROSITE" id="PS50879"/>
    </source>
</evidence>
<gene>
    <name evidence="3" type="ORF">OHK93_007324</name>
</gene>
<evidence type="ECO:0000313" key="4">
    <source>
        <dbReference type="Proteomes" id="UP001161017"/>
    </source>
</evidence>
<dbReference type="GO" id="GO:0003676">
    <property type="term" value="F:nucleic acid binding"/>
    <property type="evidence" value="ECO:0007669"/>
    <property type="project" value="InterPro"/>
</dbReference>
<evidence type="ECO:0000256" key="1">
    <source>
        <dbReference type="SAM" id="MobiDB-lite"/>
    </source>
</evidence>
<dbReference type="InterPro" id="IPR036397">
    <property type="entry name" value="RNaseH_sf"/>
</dbReference>
<comment type="caution">
    <text evidence="3">The sequence shown here is derived from an EMBL/GenBank/DDBJ whole genome shotgun (WGS) entry which is preliminary data.</text>
</comment>
<protein>
    <recommendedName>
        <fullName evidence="2">RNase H type-1 domain-containing protein</fullName>
    </recommendedName>
</protein>